<proteinExistence type="inferred from homology"/>
<evidence type="ECO:0000313" key="3">
    <source>
        <dbReference type="EMBL" id="TFJ98039.1"/>
    </source>
</evidence>
<dbReference type="STRING" id="55544.A0A4D9DRQ3"/>
<protein>
    <submittedName>
        <fullName evidence="3">Double C2-like domain-containing protein alpha</fullName>
    </submittedName>
</protein>
<dbReference type="GO" id="GO:0003677">
    <property type="term" value="F:DNA binding"/>
    <property type="evidence" value="ECO:0007669"/>
    <property type="project" value="InterPro"/>
</dbReference>
<dbReference type="InterPro" id="IPR000558">
    <property type="entry name" value="Histone_H2B"/>
</dbReference>
<dbReference type="SUPFAM" id="SSF47113">
    <property type="entry name" value="Histone-fold"/>
    <property type="match status" value="1"/>
</dbReference>
<dbReference type="GO" id="GO:0030527">
    <property type="term" value="F:structural constituent of chromatin"/>
    <property type="evidence" value="ECO:0007669"/>
    <property type="project" value="InterPro"/>
</dbReference>
<accession>A0A4D9DRQ3</accession>
<name>A0A4D9DRQ3_9SAUR</name>
<evidence type="ECO:0000313" key="4">
    <source>
        <dbReference type="Proteomes" id="UP000297703"/>
    </source>
</evidence>
<sequence>MAASQRGRKKAQTQRRQKHYGRKSQAKQRKSQDKRRRQARRKPAGKRGKSPQGKKPSPAPYDAKMLRQLQRDNKLLSPKAKGLMFSFVNDIYKKVSSEAERLRKQSRRPTIGPSQMQAALQEVMPRKRVRRSATPVSKRSH</sequence>
<dbReference type="EMBL" id="QXTE01000434">
    <property type="protein sequence ID" value="TFJ98039.1"/>
    <property type="molecule type" value="Genomic_DNA"/>
</dbReference>
<reference evidence="3 4" key="1">
    <citation type="submission" date="2019-04" db="EMBL/GenBank/DDBJ databases">
        <title>Draft genome of the big-headed turtle Platysternon megacephalum.</title>
        <authorList>
            <person name="Gong S."/>
        </authorList>
    </citation>
    <scope>NUCLEOTIDE SEQUENCE [LARGE SCALE GENOMIC DNA]</scope>
    <source>
        <strain evidence="3">DO16091913</strain>
        <tissue evidence="3">Muscle</tissue>
    </source>
</reference>
<dbReference type="Proteomes" id="UP000297703">
    <property type="component" value="Unassembled WGS sequence"/>
</dbReference>
<comment type="caution">
    <text evidence="3">The sequence shown here is derived from an EMBL/GenBank/DDBJ whole genome shotgun (WGS) entry which is preliminary data.</text>
</comment>
<evidence type="ECO:0000256" key="2">
    <source>
        <dbReference type="SAM" id="MobiDB-lite"/>
    </source>
</evidence>
<gene>
    <name evidence="3" type="ORF">DR999_PMT20055</name>
</gene>
<dbReference type="GO" id="GO:0000786">
    <property type="term" value="C:nucleosome"/>
    <property type="evidence" value="ECO:0007669"/>
    <property type="project" value="InterPro"/>
</dbReference>
<feature type="region of interest" description="Disordered" evidence="2">
    <location>
        <begin position="98"/>
        <end position="141"/>
    </location>
</feature>
<comment type="similarity">
    <text evidence="1">Belongs to the histone H2B family.</text>
</comment>
<reference evidence="3 4" key="2">
    <citation type="submission" date="2019-04" db="EMBL/GenBank/DDBJ databases">
        <title>The genome sequence of big-headed turtle.</title>
        <authorList>
            <person name="Gong S."/>
        </authorList>
    </citation>
    <scope>NUCLEOTIDE SEQUENCE [LARGE SCALE GENOMIC DNA]</scope>
    <source>
        <strain evidence="3">DO16091913</strain>
        <tissue evidence="3">Muscle</tissue>
    </source>
</reference>
<dbReference type="PANTHER" id="PTHR23428">
    <property type="entry name" value="HISTONE H2B"/>
    <property type="match status" value="1"/>
</dbReference>
<feature type="region of interest" description="Disordered" evidence="2">
    <location>
        <begin position="1"/>
        <end position="64"/>
    </location>
</feature>
<dbReference type="InterPro" id="IPR009072">
    <property type="entry name" value="Histone-fold"/>
</dbReference>
<dbReference type="AlphaFoldDB" id="A0A4D9DRQ3"/>
<evidence type="ECO:0000256" key="1">
    <source>
        <dbReference type="ARBA" id="ARBA00006846"/>
    </source>
</evidence>
<feature type="compositionally biased region" description="Basic residues" evidence="2">
    <location>
        <begin position="1"/>
        <end position="49"/>
    </location>
</feature>
<dbReference type="Gene3D" id="1.10.20.10">
    <property type="entry name" value="Histone, subunit A"/>
    <property type="match status" value="1"/>
</dbReference>
<dbReference type="OrthoDB" id="9426660at2759"/>
<keyword evidence="4" id="KW-1185">Reference proteome</keyword>
<organism evidence="3 4">
    <name type="scientific">Platysternon megacephalum</name>
    <name type="common">big-headed turtle</name>
    <dbReference type="NCBI Taxonomy" id="55544"/>
    <lineage>
        <taxon>Eukaryota</taxon>
        <taxon>Metazoa</taxon>
        <taxon>Chordata</taxon>
        <taxon>Craniata</taxon>
        <taxon>Vertebrata</taxon>
        <taxon>Euteleostomi</taxon>
        <taxon>Archelosauria</taxon>
        <taxon>Testudinata</taxon>
        <taxon>Testudines</taxon>
        <taxon>Cryptodira</taxon>
        <taxon>Durocryptodira</taxon>
        <taxon>Testudinoidea</taxon>
        <taxon>Platysternidae</taxon>
        <taxon>Platysternon</taxon>
    </lineage>
</organism>
<dbReference type="GO" id="GO:0046982">
    <property type="term" value="F:protein heterodimerization activity"/>
    <property type="evidence" value="ECO:0007669"/>
    <property type="project" value="InterPro"/>
</dbReference>